<sequence length="65" mass="6970">MATDDEAPSGDIRVLLVLDLVLSLVFSVGAVYALDLAGIGEYTWRNVALATLFLAVVTYVAVLRE</sequence>
<protein>
    <recommendedName>
        <fullName evidence="2">DUF8107 domain-containing protein</fullName>
    </recommendedName>
</protein>
<dbReference type="InterPro" id="IPR058420">
    <property type="entry name" value="DUF8107"/>
</dbReference>
<organism evidence="3 4">
    <name type="scientific">Halosimplex pelagicum</name>
    <dbReference type="NCBI Taxonomy" id="869886"/>
    <lineage>
        <taxon>Archaea</taxon>
        <taxon>Methanobacteriati</taxon>
        <taxon>Methanobacteriota</taxon>
        <taxon>Stenosarchaea group</taxon>
        <taxon>Halobacteria</taxon>
        <taxon>Halobacteriales</taxon>
        <taxon>Haloarculaceae</taxon>
        <taxon>Halosimplex</taxon>
    </lineage>
</organism>
<accession>A0A7D5T2T3</accession>
<feature type="domain" description="DUF8107" evidence="2">
    <location>
        <begin position="8"/>
        <end position="62"/>
    </location>
</feature>
<keyword evidence="4" id="KW-1185">Reference proteome</keyword>
<keyword evidence="1" id="KW-0812">Transmembrane</keyword>
<dbReference type="GeneID" id="56082370"/>
<dbReference type="Pfam" id="PF26409">
    <property type="entry name" value="DUF8107"/>
    <property type="match status" value="1"/>
</dbReference>
<dbReference type="Proteomes" id="UP000509346">
    <property type="component" value="Chromosome"/>
</dbReference>
<keyword evidence="1" id="KW-0472">Membrane</keyword>
<proteinExistence type="predicted"/>
<gene>
    <name evidence="3" type="ORF">HZS54_07235</name>
</gene>
<dbReference type="RefSeq" id="WP_179921420.1">
    <property type="nucleotide sequence ID" value="NZ_CP058909.1"/>
</dbReference>
<dbReference type="KEGG" id="hpel:HZS54_07235"/>
<feature type="transmembrane region" description="Helical" evidence="1">
    <location>
        <begin position="12"/>
        <end position="34"/>
    </location>
</feature>
<evidence type="ECO:0000256" key="1">
    <source>
        <dbReference type="SAM" id="Phobius"/>
    </source>
</evidence>
<evidence type="ECO:0000313" key="4">
    <source>
        <dbReference type="Proteomes" id="UP000509346"/>
    </source>
</evidence>
<name>A0A7D5T2T3_9EURY</name>
<keyword evidence="1" id="KW-1133">Transmembrane helix</keyword>
<dbReference type="EMBL" id="CP058909">
    <property type="protein sequence ID" value="QLH81431.1"/>
    <property type="molecule type" value="Genomic_DNA"/>
</dbReference>
<reference evidence="3 4" key="1">
    <citation type="submission" date="2020-07" db="EMBL/GenBank/DDBJ databases">
        <title>Halosimplex litoreum sp. nov. and Halosimplex rubrum sp. nov., isolated from different salt environments.</title>
        <authorList>
            <person name="Cui H."/>
        </authorList>
    </citation>
    <scope>NUCLEOTIDE SEQUENCE [LARGE SCALE GENOMIC DNA]</scope>
    <source>
        <strain evidence="3 4">R2</strain>
    </source>
</reference>
<dbReference type="OrthoDB" id="239474at2157"/>
<feature type="transmembrane region" description="Helical" evidence="1">
    <location>
        <begin position="46"/>
        <end position="63"/>
    </location>
</feature>
<dbReference type="AlphaFoldDB" id="A0A7D5T2T3"/>
<evidence type="ECO:0000313" key="3">
    <source>
        <dbReference type="EMBL" id="QLH81431.1"/>
    </source>
</evidence>
<evidence type="ECO:0000259" key="2">
    <source>
        <dbReference type="Pfam" id="PF26409"/>
    </source>
</evidence>